<proteinExistence type="predicted"/>
<gene>
    <name evidence="1" type="ORF">DW099_16220</name>
</gene>
<dbReference type="AlphaFoldDB" id="A0A415DXB6"/>
<dbReference type="Proteomes" id="UP000284841">
    <property type="component" value="Unassembled WGS sequence"/>
</dbReference>
<organism evidence="1 2">
    <name type="scientific">Emergencia timonensis</name>
    <dbReference type="NCBI Taxonomy" id="1776384"/>
    <lineage>
        <taxon>Bacteria</taxon>
        <taxon>Bacillati</taxon>
        <taxon>Bacillota</taxon>
        <taxon>Clostridia</taxon>
        <taxon>Peptostreptococcales</taxon>
        <taxon>Anaerovoracaceae</taxon>
        <taxon>Emergencia</taxon>
    </lineage>
</organism>
<keyword evidence="2" id="KW-1185">Reference proteome</keyword>
<protein>
    <submittedName>
        <fullName evidence="1">Uncharacterized protein</fullName>
    </submittedName>
</protein>
<evidence type="ECO:0000313" key="2">
    <source>
        <dbReference type="Proteomes" id="UP000284841"/>
    </source>
</evidence>
<sequence length="95" mass="10921">MKADWFTIIQKRASKTKNNENESGFAHWPALLYTGEGYAPSCLYNTVRFFDALQMFRVTQQRVEGHSAGKRPELLTKSINALLLVIFTDWGRPLK</sequence>
<accession>A0A415DXB6</accession>
<dbReference type="EMBL" id="QRMS01000005">
    <property type="protein sequence ID" value="RHJ85240.1"/>
    <property type="molecule type" value="Genomic_DNA"/>
</dbReference>
<evidence type="ECO:0000313" key="1">
    <source>
        <dbReference type="EMBL" id="RHJ85240.1"/>
    </source>
</evidence>
<reference evidence="1 2" key="1">
    <citation type="submission" date="2018-08" db="EMBL/GenBank/DDBJ databases">
        <title>A genome reference for cultivated species of the human gut microbiota.</title>
        <authorList>
            <person name="Zou Y."/>
            <person name="Xue W."/>
            <person name="Luo G."/>
        </authorList>
    </citation>
    <scope>NUCLEOTIDE SEQUENCE [LARGE SCALE GENOMIC DNA]</scope>
    <source>
        <strain evidence="1 2">AM07-24</strain>
    </source>
</reference>
<dbReference type="RefSeq" id="WP_118336379.1">
    <property type="nucleotide sequence ID" value="NZ_AP025567.1"/>
</dbReference>
<comment type="caution">
    <text evidence="1">The sequence shown here is derived from an EMBL/GenBank/DDBJ whole genome shotgun (WGS) entry which is preliminary data.</text>
</comment>
<name>A0A415DXB6_9FIRM</name>